<dbReference type="InterPro" id="IPR027469">
    <property type="entry name" value="Cation_efflux_TMD_sf"/>
</dbReference>
<evidence type="ECO:0000259" key="9">
    <source>
        <dbReference type="Pfam" id="PF01545"/>
    </source>
</evidence>
<feature type="transmembrane region" description="Helical" evidence="8">
    <location>
        <begin position="135"/>
        <end position="157"/>
    </location>
</feature>
<keyword evidence="6 8" id="KW-1133">Transmembrane helix</keyword>
<comment type="subcellular location">
    <subcellularLocation>
        <location evidence="1">Membrane</location>
        <topology evidence="1">Multi-pass membrane protein</topology>
    </subcellularLocation>
</comment>
<feature type="transmembrane region" description="Helical" evidence="8">
    <location>
        <begin position="212"/>
        <end position="235"/>
    </location>
</feature>
<feature type="transmembrane region" description="Helical" evidence="8">
    <location>
        <begin position="97"/>
        <end position="114"/>
    </location>
</feature>
<dbReference type="EMBL" id="OVEO01000013">
    <property type="protein sequence ID" value="SPR00002.1"/>
    <property type="molecule type" value="Genomic_DNA"/>
</dbReference>
<evidence type="ECO:0000256" key="3">
    <source>
        <dbReference type="ARBA" id="ARBA00022448"/>
    </source>
</evidence>
<evidence type="ECO:0000313" key="12">
    <source>
        <dbReference type="Proteomes" id="UP000290189"/>
    </source>
</evidence>
<keyword evidence="4 8" id="KW-0812">Transmembrane</keyword>
<evidence type="ECO:0000313" key="11">
    <source>
        <dbReference type="EMBL" id="SPR00002.1"/>
    </source>
</evidence>
<keyword evidence="3" id="KW-0813">Transport</keyword>
<feature type="transmembrane region" description="Helical" evidence="8">
    <location>
        <begin position="64"/>
        <end position="85"/>
    </location>
</feature>
<evidence type="ECO:0000256" key="8">
    <source>
        <dbReference type="SAM" id="Phobius"/>
    </source>
</evidence>
<keyword evidence="5" id="KW-0862">Zinc</keyword>
<comment type="similarity">
    <text evidence="2">Belongs to the cation diffusion facilitator (CDF) transporter (TC 2.A.4) family. SLC30A subfamily.</text>
</comment>
<organism evidence="11 12">
    <name type="scientific">Plasmodiophora brassicae</name>
    <name type="common">Clubroot disease agent</name>
    <dbReference type="NCBI Taxonomy" id="37360"/>
    <lineage>
        <taxon>Eukaryota</taxon>
        <taxon>Sar</taxon>
        <taxon>Rhizaria</taxon>
        <taxon>Endomyxa</taxon>
        <taxon>Phytomyxea</taxon>
        <taxon>Plasmodiophorida</taxon>
        <taxon>Plasmodiophoridae</taxon>
        <taxon>Plasmodiophora</taxon>
    </lineage>
</organism>
<feature type="transmembrane region" description="Helical" evidence="8">
    <location>
        <begin position="247"/>
        <end position="265"/>
    </location>
</feature>
<keyword evidence="7 8" id="KW-0472">Membrane</keyword>
<evidence type="ECO:0000256" key="4">
    <source>
        <dbReference type="ARBA" id="ARBA00022692"/>
    </source>
</evidence>
<feature type="domain" description="Cation efflux protein transmembrane" evidence="9">
    <location>
        <begin position="66"/>
        <end position="272"/>
    </location>
</feature>
<protein>
    <recommendedName>
        <fullName evidence="13">Cation efflux protein cytoplasmic domain-containing protein</fullName>
    </recommendedName>
</protein>
<reference evidence="11 12" key="1">
    <citation type="submission" date="2018-03" db="EMBL/GenBank/DDBJ databases">
        <authorList>
            <person name="Fogelqvist J."/>
        </authorList>
    </citation>
    <scope>NUCLEOTIDE SEQUENCE [LARGE SCALE GENOMIC DNA]</scope>
</reference>
<dbReference type="GO" id="GO:0010312">
    <property type="term" value="P:detoxification of zinc ion"/>
    <property type="evidence" value="ECO:0007669"/>
    <property type="project" value="TreeGrafter"/>
</dbReference>
<evidence type="ECO:0008006" key="13">
    <source>
        <dbReference type="Google" id="ProtNLM"/>
    </source>
</evidence>
<dbReference type="PANTHER" id="PTHR45820">
    <property type="entry name" value="FI23527P1"/>
    <property type="match status" value="1"/>
</dbReference>
<dbReference type="Pfam" id="PF01545">
    <property type="entry name" value="Cation_efflux"/>
    <property type="match status" value="1"/>
</dbReference>
<evidence type="ECO:0000256" key="1">
    <source>
        <dbReference type="ARBA" id="ARBA00004141"/>
    </source>
</evidence>
<proteinExistence type="inferred from homology"/>
<feature type="domain" description="Cation efflux protein cytoplasmic" evidence="10">
    <location>
        <begin position="277"/>
        <end position="348"/>
    </location>
</feature>
<dbReference type="SUPFAM" id="SSF160240">
    <property type="entry name" value="Cation efflux protein cytoplasmic domain-like"/>
    <property type="match status" value="1"/>
</dbReference>
<dbReference type="GO" id="GO:0016020">
    <property type="term" value="C:membrane"/>
    <property type="evidence" value="ECO:0007669"/>
    <property type="project" value="UniProtKB-SubCell"/>
</dbReference>
<dbReference type="InterPro" id="IPR002524">
    <property type="entry name" value="Cation_efflux"/>
</dbReference>
<dbReference type="GO" id="GO:0006882">
    <property type="term" value="P:intracellular zinc ion homeostasis"/>
    <property type="evidence" value="ECO:0007669"/>
    <property type="project" value="TreeGrafter"/>
</dbReference>
<dbReference type="Pfam" id="PF16916">
    <property type="entry name" value="ZT_dimer"/>
    <property type="match status" value="1"/>
</dbReference>
<evidence type="ECO:0000256" key="6">
    <source>
        <dbReference type="ARBA" id="ARBA00022989"/>
    </source>
</evidence>
<dbReference type="InterPro" id="IPR036837">
    <property type="entry name" value="Cation_efflux_CTD_sf"/>
</dbReference>
<accession>A0A3P3YII3</accession>
<dbReference type="InterPro" id="IPR027470">
    <property type="entry name" value="Cation_efflux_CTD"/>
</dbReference>
<keyword evidence="11" id="KW-0496">Mitochondrion</keyword>
<feature type="transmembrane region" description="Helical" evidence="8">
    <location>
        <begin position="169"/>
        <end position="191"/>
    </location>
</feature>
<evidence type="ECO:0000256" key="5">
    <source>
        <dbReference type="ARBA" id="ARBA00022833"/>
    </source>
</evidence>
<dbReference type="AlphaFoldDB" id="A0A3P3YII3"/>
<sequence>MAKRSGAAGLELAGGGVQHEAIKGRSQIAFVKTQHRSALREHRAYVSHASLNTTKGIRNVDARFYAALALTVVYFIVEVVVGFMFHSLALVADAMNMLSDIISMGIGLYAIVLSRRPANEKLTFGWMRTEVVGGLVNATFMLSICMTLTIDAVKLIVKPETDLAEDIDLVLWVSVGGLVANLLGLWILGTGAPDERPSDAKPARRDKNMQGVLLHVLGDALGSVGVICSSLIVKFSQSPSRFLADPLFTIIIVVVLAATTFPLMMESIKVLLQRTPAGVNVQEIIGKLLAVEDVIGIHNFHLWSLSSDSTVASMHVTMRDEANTSSVFTQLKAVLTEAGIVNITIHPEFLGDSVPPPSTLVSQQDVVCNLEPSSPEATEST</sequence>
<dbReference type="PANTHER" id="PTHR45820:SF4">
    <property type="entry name" value="ZINC TRANSPORTER 63C, ISOFORM F"/>
    <property type="match status" value="1"/>
</dbReference>
<dbReference type="SUPFAM" id="SSF161111">
    <property type="entry name" value="Cation efflux protein transmembrane domain-like"/>
    <property type="match status" value="1"/>
</dbReference>
<geneLocation type="mitochondrion" evidence="11"/>
<name>A0A3P3YII3_PLABS</name>
<dbReference type="InterPro" id="IPR058533">
    <property type="entry name" value="Cation_efflux_TM"/>
</dbReference>
<dbReference type="Proteomes" id="UP000290189">
    <property type="component" value="Unassembled WGS sequence"/>
</dbReference>
<evidence type="ECO:0000259" key="10">
    <source>
        <dbReference type="Pfam" id="PF16916"/>
    </source>
</evidence>
<evidence type="ECO:0000256" key="2">
    <source>
        <dbReference type="ARBA" id="ARBA00008873"/>
    </source>
</evidence>
<dbReference type="NCBIfam" id="TIGR01297">
    <property type="entry name" value="CDF"/>
    <property type="match status" value="1"/>
</dbReference>
<gene>
    <name evidence="11" type="ORF">PLBR_LOCUS7217</name>
</gene>
<dbReference type="GO" id="GO:0005385">
    <property type="term" value="F:zinc ion transmembrane transporter activity"/>
    <property type="evidence" value="ECO:0007669"/>
    <property type="project" value="TreeGrafter"/>
</dbReference>
<dbReference type="Gene3D" id="1.20.1510.10">
    <property type="entry name" value="Cation efflux protein transmembrane domain"/>
    <property type="match status" value="1"/>
</dbReference>
<evidence type="ECO:0000256" key="7">
    <source>
        <dbReference type="ARBA" id="ARBA00023136"/>
    </source>
</evidence>